<comment type="caution">
    <text evidence="1">The sequence shown here is derived from an EMBL/GenBank/DDBJ whole genome shotgun (WGS) entry which is preliminary data.</text>
</comment>
<dbReference type="Proteomes" id="UP001455709">
    <property type="component" value="Unassembled WGS sequence"/>
</dbReference>
<evidence type="ECO:0000313" key="1">
    <source>
        <dbReference type="EMBL" id="MEO2219367.1"/>
    </source>
</evidence>
<reference evidence="1 2" key="1">
    <citation type="submission" date="2024-05" db="EMBL/GenBank/DDBJ databases">
        <authorList>
            <person name="De Oliveira J.P."/>
            <person name="Noriler S.A."/>
            <person name="De Oliveira A.G."/>
            <person name="Sipoli D.S."/>
        </authorList>
    </citation>
    <scope>NUCLEOTIDE SEQUENCE [LARGE SCALE GENOMIC DNA]</scope>
    <source>
        <strain evidence="1 2">LABIM189</strain>
    </source>
</reference>
<dbReference type="EMBL" id="JBDOJC010000001">
    <property type="protein sequence ID" value="MEO2219367.1"/>
    <property type="molecule type" value="Genomic_DNA"/>
</dbReference>
<sequence>MEIANARGKARRISDAILKTIVETVTIFMPHPPLERFRIEFPF</sequence>
<proteinExistence type="predicted"/>
<dbReference type="RefSeq" id="WP_347371908.1">
    <property type="nucleotide sequence ID" value="NZ_JBDOJC010000001.1"/>
</dbReference>
<evidence type="ECO:0000313" key="2">
    <source>
        <dbReference type="Proteomes" id="UP001455709"/>
    </source>
</evidence>
<gene>
    <name evidence="1" type="ORF">ABGV49_20135</name>
</gene>
<name>A0ABV0FL82_9NEIS</name>
<accession>A0ABV0FL82</accession>
<keyword evidence="2" id="KW-1185">Reference proteome</keyword>
<protein>
    <submittedName>
        <fullName evidence="1">Uncharacterized protein</fullName>
    </submittedName>
</protein>
<organism evidence="1 2">
    <name type="scientific">Chromobacterium vaccinii</name>
    <dbReference type="NCBI Taxonomy" id="1108595"/>
    <lineage>
        <taxon>Bacteria</taxon>
        <taxon>Pseudomonadati</taxon>
        <taxon>Pseudomonadota</taxon>
        <taxon>Betaproteobacteria</taxon>
        <taxon>Neisseriales</taxon>
        <taxon>Chromobacteriaceae</taxon>
        <taxon>Chromobacterium</taxon>
    </lineage>
</organism>